<dbReference type="InterPro" id="IPR049945">
    <property type="entry name" value="AAA_22"/>
</dbReference>
<dbReference type="EMBL" id="CP017248">
    <property type="protein sequence ID" value="AOR35239.1"/>
    <property type="molecule type" value="Genomic_DNA"/>
</dbReference>
<dbReference type="PROSITE" id="PS51755">
    <property type="entry name" value="OMPR_PHOB"/>
    <property type="match status" value="1"/>
</dbReference>
<dbReference type="Pfam" id="PF25872">
    <property type="entry name" value="HTH_77"/>
    <property type="match status" value="1"/>
</dbReference>
<dbReference type="InterPro" id="IPR058852">
    <property type="entry name" value="HTH_77"/>
</dbReference>
<dbReference type="SMART" id="SM00862">
    <property type="entry name" value="Trans_reg_C"/>
    <property type="match status" value="1"/>
</dbReference>
<dbReference type="GO" id="GO:0016887">
    <property type="term" value="F:ATP hydrolysis activity"/>
    <property type="evidence" value="ECO:0007669"/>
    <property type="project" value="InterPro"/>
</dbReference>
<evidence type="ECO:0000313" key="6">
    <source>
        <dbReference type="EMBL" id="AOR35239.1"/>
    </source>
</evidence>
<comment type="similarity">
    <text evidence="1">Belongs to the AfsR/DnrI/RedD regulatory family.</text>
</comment>
<evidence type="ECO:0000313" key="7">
    <source>
        <dbReference type="Proteomes" id="UP000094960"/>
    </source>
</evidence>
<proteinExistence type="inferred from homology"/>
<protein>
    <submittedName>
        <fullName evidence="6">ATPase</fullName>
    </submittedName>
</protein>
<dbReference type="Gene3D" id="1.25.40.10">
    <property type="entry name" value="Tetratricopeptide repeat domain"/>
    <property type="match status" value="2"/>
</dbReference>
<dbReference type="Pfam" id="PF03704">
    <property type="entry name" value="BTAD"/>
    <property type="match status" value="1"/>
</dbReference>
<feature type="DNA-binding region" description="OmpR/PhoB-type" evidence="4">
    <location>
        <begin position="1"/>
        <end position="89"/>
    </location>
</feature>
<accession>A0A1D7YIS7</accession>
<name>A0A1D7YIS7_9ACTN</name>
<dbReference type="PANTHER" id="PTHR47691">
    <property type="entry name" value="REGULATOR-RELATED"/>
    <property type="match status" value="1"/>
</dbReference>
<sequence>MRFGILGGTQVWGDDGTPVPVGGPARRALLTLLLIRPGDTVPADRLAQGAGPDGAPSAHALQSQVSRLRAALAGAAVIERTGAGYRLLADPDDVDAGRFERLAAEGREALREGDAEGAVTALRAALRLWRGPALADLAEVEQGRAAAVRLEELRLTALEDRIEAELVLGEHRCAVPELRELAGRYPLRERVSALLMRALYADGGHAEALLVFEQVRRHLAEELGADPSAELMSLHQELLAVDRTPAPAAPPAPLTAFVGRSGEIAEVAALLRVARLVTLTGPGGVGKTRLAAEVAAAADDEVCFVELAPLRDPRVLAQTVLAALGLRERGLHAVDGVGQGALDRLTAALSGRTLLLVLDNCEHLVEAAAVLSARLLTTGPGLRVLATSREPLGVIGEHLHPVRPLDDGAAVELFTDRARAVRRAFVPDREAVRRVCAALDNLPLAIELAAARLRTLSLEELTGRLRDRLGVAARGSRTADTRHRTLRSVVAWSWDLLDPAEQQAARRFSVFAAGATTDTACRVCATDEDVLAALADKSLLERTADRYRMLATIRAYAAERLCEAGEESDTRASHARALLGLLRTTEPLLRGPGQLRRLDDLSAERPELLAAVRRAVGAGDWRTVLELLGAASTYLWIRGAAGAFAAQAAAVLDALGDDVPDGLGEEYALCVLLAASGPDGRQAWQRHREAAGRALAAAWSGTDAGRWPAGLLPWMMQHASDLGAPAAHALVSAQRDRPDRWTRAAAHYVAAFGPLGEGDFCAGEQGLRTAAREFRALGERWGAALALDALAGLAAARGAHAEAAALLDEALGLAEELGALEDCADLLVNRGDLTVTTDPDAARADYVRAAEYARRAGSEPTLAAARRGFADIALLDGDTATAREWYARALDGLDPHRVKGIGSRVRALAGLARIAQADGDAEGAASRYREAAESAALPGRALPESLRLLGLPEALVEAVSGRASAAPS</sequence>
<evidence type="ECO:0000256" key="4">
    <source>
        <dbReference type="PROSITE-ProRule" id="PRU01091"/>
    </source>
</evidence>
<dbReference type="InterPro" id="IPR005158">
    <property type="entry name" value="BTAD"/>
</dbReference>
<dbReference type="SMART" id="SM01043">
    <property type="entry name" value="BTAD"/>
    <property type="match status" value="1"/>
</dbReference>
<dbReference type="GO" id="GO:0000160">
    <property type="term" value="P:phosphorelay signal transduction system"/>
    <property type="evidence" value="ECO:0007669"/>
    <property type="project" value="UniProtKB-KW"/>
</dbReference>
<gene>
    <name evidence="6" type="ORF">BFF78_32970</name>
</gene>
<dbReference type="CDD" id="cd15831">
    <property type="entry name" value="BTAD"/>
    <property type="match status" value="1"/>
</dbReference>
<dbReference type="Gene3D" id="1.10.10.10">
    <property type="entry name" value="Winged helix-like DNA-binding domain superfamily/Winged helix DNA-binding domain"/>
    <property type="match status" value="1"/>
</dbReference>
<dbReference type="InterPro" id="IPR011990">
    <property type="entry name" value="TPR-like_helical_dom_sf"/>
</dbReference>
<dbReference type="InterPro" id="IPR001867">
    <property type="entry name" value="OmpR/PhoB-type_DNA-bd"/>
</dbReference>
<dbReference type="Proteomes" id="UP000094960">
    <property type="component" value="Chromosome"/>
</dbReference>
<dbReference type="InterPro" id="IPR016032">
    <property type="entry name" value="Sig_transdc_resp-reg_C-effctor"/>
</dbReference>
<dbReference type="SUPFAM" id="SSF52540">
    <property type="entry name" value="P-loop containing nucleoside triphosphate hydrolases"/>
    <property type="match status" value="1"/>
</dbReference>
<keyword evidence="2" id="KW-0902">Two-component regulatory system</keyword>
<dbReference type="PRINTS" id="PR00364">
    <property type="entry name" value="DISEASERSIST"/>
</dbReference>
<dbReference type="PANTHER" id="PTHR47691:SF3">
    <property type="entry name" value="HTH-TYPE TRANSCRIPTIONAL REGULATOR RV0890C-RELATED"/>
    <property type="match status" value="1"/>
</dbReference>
<dbReference type="SUPFAM" id="SSF46894">
    <property type="entry name" value="C-terminal effector domain of the bipartite response regulators"/>
    <property type="match status" value="1"/>
</dbReference>
<dbReference type="InterPro" id="IPR027417">
    <property type="entry name" value="P-loop_NTPase"/>
</dbReference>
<dbReference type="InterPro" id="IPR036388">
    <property type="entry name" value="WH-like_DNA-bd_sf"/>
</dbReference>
<feature type="domain" description="OmpR/PhoB-type" evidence="5">
    <location>
        <begin position="1"/>
        <end position="89"/>
    </location>
</feature>
<dbReference type="KEGG" id="spun:BFF78_32970"/>
<dbReference type="GO" id="GO:0006355">
    <property type="term" value="P:regulation of DNA-templated transcription"/>
    <property type="evidence" value="ECO:0007669"/>
    <property type="project" value="InterPro"/>
</dbReference>
<dbReference type="SUPFAM" id="SSF48452">
    <property type="entry name" value="TPR-like"/>
    <property type="match status" value="2"/>
</dbReference>
<dbReference type="RefSeq" id="WP_069781777.1">
    <property type="nucleotide sequence ID" value="NZ_CP017248.1"/>
</dbReference>
<evidence type="ECO:0000256" key="1">
    <source>
        <dbReference type="ARBA" id="ARBA00005820"/>
    </source>
</evidence>
<reference evidence="7" key="1">
    <citation type="submission" date="2016-09" db="EMBL/GenBank/DDBJ databases">
        <title>Streptomyces puniciscabiei strain:TW1S1 Genome sequencing and assembly.</title>
        <authorList>
            <person name="Kim M.-K."/>
            <person name="Kim S.B."/>
        </authorList>
    </citation>
    <scope>NUCLEOTIDE SEQUENCE [LARGE SCALE GENOMIC DNA]</scope>
    <source>
        <strain evidence="7">TW1S1</strain>
    </source>
</reference>
<keyword evidence="3 4" id="KW-0238">DNA-binding</keyword>
<evidence type="ECO:0000259" key="5">
    <source>
        <dbReference type="PROSITE" id="PS51755"/>
    </source>
</evidence>
<keyword evidence="7" id="KW-1185">Reference proteome</keyword>
<organism evidence="6 7">
    <name type="scientific">Streptomyces fodineus</name>
    <dbReference type="NCBI Taxonomy" id="1904616"/>
    <lineage>
        <taxon>Bacteria</taxon>
        <taxon>Bacillati</taxon>
        <taxon>Actinomycetota</taxon>
        <taxon>Actinomycetes</taxon>
        <taxon>Kitasatosporales</taxon>
        <taxon>Streptomycetaceae</taxon>
        <taxon>Streptomyces</taxon>
    </lineage>
</organism>
<evidence type="ECO:0000256" key="3">
    <source>
        <dbReference type="ARBA" id="ARBA00023125"/>
    </source>
</evidence>
<dbReference type="GO" id="GO:0003677">
    <property type="term" value="F:DNA binding"/>
    <property type="evidence" value="ECO:0007669"/>
    <property type="project" value="UniProtKB-UniRule"/>
</dbReference>
<dbReference type="Pfam" id="PF13401">
    <property type="entry name" value="AAA_22"/>
    <property type="match status" value="1"/>
</dbReference>
<evidence type="ECO:0000256" key="2">
    <source>
        <dbReference type="ARBA" id="ARBA00023012"/>
    </source>
</evidence>
<dbReference type="AlphaFoldDB" id="A0A1D7YIS7"/>